<dbReference type="InterPro" id="IPR050700">
    <property type="entry name" value="YIM1/Zinc_Alcohol_DH_Fams"/>
</dbReference>
<dbReference type="GO" id="GO:0016491">
    <property type="term" value="F:oxidoreductase activity"/>
    <property type="evidence" value="ECO:0007669"/>
    <property type="project" value="InterPro"/>
</dbReference>
<reference evidence="2 3" key="1">
    <citation type="submission" date="2019-07" db="EMBL/GenBank/DDBJ databases">
        <authorList>
            <person name="Kim J."/>
        </authorList>
    </citation>
    <scope>NUCLEOTIDE SEQUENCE [LARGE SCALE GENOMIC DNA]</scope>
    <source>
        <strain evidence="2 3">G13</strain>
    </source>
</reference>
<dbReference type="Gene3D" id="3.40.50.720">
    <property type="entry name" value="NAD(P)-binding Rossmann-like Domain"/>
    <property type="match status" value="1"/>
</dbReference>
<evidence type="ECO:0000313" key="2">
    <source>
        <dbReference type="EMBL" id="TVX94791.1"/>
    </source>
</evidence>
<proteinExistence type="predicted"/>
<dbReference type="Pfam" id="PF13602">
    <property type="entry name" value="ADH_zinc_N_2"/>
    <property type="match status" value="1"/>
</dbReference>
<dbReference type="OrthoDB" id="9792162at2"/>
<dbReference type="RefSeq" id="WP_144707320.1">
    <property type="nucleotide sequence ID" value="NZ_VNJJ01000029.1"/>
</dbReference>
<organism evidence="2 3">
    <name type="scientific">Cohnella terricola</name>
    <dbReference type="NCBI Taxonomy" id="1289167"/>
    <lineage>
        <taxon>Bacteria</taxon>
        <taxon>Bacillati</taxon>
        <taxon>Bacillota</taxon>
        <taxon>Bacilli</taxon>
        <taxon>Bacillales</taxon>
        <taxon>Paenibacillaceae</taxon>
        <taxon>Cohnella</taxon>
    </lineage>
</organism>
<dbReference type="InterPro" id="IPR011032">
    <property type="entry name" value="GroES-like_sf"/>
</dbReference>
<dbReference type="Gene3D" id="3.90.180.10">
    <property type="entry name" value="Medium-chain alcohol dehydrogenases, catalytic domain"/>
    <property type="match status" value="1"/>
</dbReference>
<dbReference type="AlphaFoldDB" id="A0A559J4M5"/>
<dbReference type="InterPro" id="IPR020843">
    <property type="entry name" value="ER"/>
</dbReference>
<dbReference type="SUPFAM" id="SSF50129">
    <property type="entry name" value="GroES-like"/>
    <property type="match status" value="1"/>
</dbReference>
<dbReference type="SMART" id="SM00829">
    <property type="entry name" value="PKS_ER"/>
    <property type="match status" value="1"/>
</dbReference>
<dbReference type="PANTHER" id="PTHR11695">
    <property type="entry name" value="ALCOHOL DEHYDROGENASE RELATED"/>
    <property type="match status" value="1"/>
</dbReference>
<comment type="caution">
    <text evidence="2">The sequence shown here is derived from an EMBL/GenBank/DDBJ whole genome shotgun (WGS) entry which is preliminary data.</text>
</comment>
<dbReference type="Proteomes" id="UP000316330">
    <property type="component" value="Unassembled WGS sequence"/>
</dbReference>
<dbReference type="EMBL" id="VNJJ01000029">
    <property type="protein sequence ID" value="TVX94791.1"/>
    <property type="molecule type" value="Genomic_DNA"/>
</dbReference>
<dbReference type="CDD" id="cd08267">
    <property type="entry name" value="MDR1"/>
    <property type="match status" value="1"/>
</dbReference>
<feature type="domain" description="Enoyl reductase (ER)" evidence="1">
    <location>
        <begin position="10"/>
        <end position="306"/>
    </location>
</feature>
<dbReference type="SUPFAM" id="SSF51735">
    <property type="entry name" value="NAD(P)-binding Rossmann-fold domains"/>
    <property type="match status" value="1"/>
</dbReference>
<keyword evidence="3" id="KW-1185">Reference proteome</keyword>
<name>A0A559J4M5_9BACL</name>
<evidence type="ECO:0000259" key="1">
    <source>
        <dbReference type="SMART" id="SM00829"/>
    </source>
</evidence>
<accession>A0A559J4M5</accession>
<gene>
    <name evidence="2" type="ORF">FPZ45_24680</name>
</gene>
<sequence>MNAMVCTQYGREYAFSPKEFPLPVPKDHELLVRIHATTVASGDVVRAKLGGFMKSKTGVLGQEFAGVVTAIGSKVTKYRVNDRVFGIVSTNTHAEYMTVSEKASVGKIPESVTFDAAASLPFGANTALHFLRKLCHIRKDQQVLIHGASGAIGTFAVQYAKYVGAEVTGVCSAKNLELVRKIGADEVIDYTQEDFRSRNKRYDIIFNTVGHLPYGTVKHLLKDKGIYATTYLNGPLVARSVWSRMFGGKKVKCGIVLHQPGNVDVVSELLAQGAVQGVIDSIYPLHELAQAFRLVEQGHKTGSVIIHP</sequence>
<evidence type="ECO:0000313" key="3">
    <source>
        <dbReference type="Proteomes" id="UP000316330"/>
    </source>
</evidence>
<dbReference type="InterPro" id="IPR013154">
    <property type="entry name" value="ADH-like_N"/>
</dbReference>
<dbReference type="PANTHER" id="PTHR11695:SF648">
    <property type="entry name" value="ZINC-BINDING OXIDOREDUCTASE"/>
    <property type="match status" value="1"/>
</dbReference>
<dbReference type="Pfam" id="PF08240">
    <property type="entry name" value="ADH_N"/>
    <property type="match status" value="1"/>
</dbReference>
<dbReference type="InterPro" id="IPR036291">
    <property type="entry name" value="NAD(P)-bd_dom_sf"/>
</dbReference>
<protein>
    <submittedName>
        <fullName evidence="2">NAD(P)-dependent alcohol dehydrogenase</fullName>
    </submittedName>
</protein>